<evidence type="ECO:0000256" key="1">
    <source>
        <dbReference type="SAM" id="MobiDB-lite"/>
    </source>
</evidence>
<organism evidence="2 3">
    <name type="scientific">Drosophila gunungcola</name>
    <name type="common">fruit fly</name>
    <dbReference type="NCBI Taxonomy" id="103775"/>
    <lineage>
        <taxon>Eukaryota</taxon>
        <taxon>Metazoa</taxon>
        <taxon>Ecdysozoa</taxon>
        <taxon>Arthropoda</taxon>
        <taxon>Hexapoda</taxon>
        <taxon>Insecta</taxon>
        <taxon>Pterygota</taxon>
        <taxon>Neoptera</taxon>
        <taxon>Endopterygota</taxon>
        <taxon>Diptera</taxon>
        <taxon>Brachycera</taxon>
        <taxon>Muscomorpha</taxon>
        <taxon>Ephydroidea</taxon>
        <taxon>Drosophilidae</taxon>
        <taxon>Drosophila</taxon>
        <taxon>Sophophora</taxon>
    </lineage>
</organism>
<evidence type="ECO:0000313" key="2">
    <source>
        <dbReference type="EMBL" id="KAI8040561.1"/>
    </source>
</evidence>
<gene>
    <name evidence="2" type="ORF">M5D96_006504</name>
</gene>
<keyword evidence="3" id="KW-1185">Reference proteome</keyword>
<comment type="caution">
    <text evidence="2">The sequence shown here is derived from an EMBL/GenBank/DDBJ whole genome shotgun (WGS) entry which is preliminary data.</text>
</comment>
<proteinExistence type="predicted"/>
<dbReference type="EMBL" id="JAMKOV010000004">
    <property type="protein sequence ID" value="KAI8040561.1"/>
    <property type="molecule type" value="Genomic_DNA"/>
</dbReference>
<accession>A0A9P9YP92</accession>
<feature type="compositionally biased region" description="Basic and acidic residues" evidence="1">
    <location>
        <begin position="59"/>
        <end position="74"/>
    </location>
</feature>
<sequence>MMMTNMAQTIVNALDERLEQIVGNVRAKIRQQHRQQQQQQQQQQPEQQQQQQHVLHIQRVVDTKTEGRTDGLTG</sequence>
<reference evidence="2" key="1">
    <citation type="journal article" date="2023" name="Genome Biol. Evol.">
        <title>Long-read-based Genome Assembly of Drosophila gunungcola Reveals Fewer Chemosensory Genes in Flower-breeding Species.</title>
        <authorList>
            <person name="Negi A."/>
            <person name="Liao B.Y."/>
            <person name="Yeh S.D."/>
        </authorList>
    </citation>
    <scope>NUCLEOTIDE SEQUENCE</scope>
    <source>
        <strain evidence="2">Sukarami</strain>
    </source>
</reference>
<name>A0A9P9YP92_9MUSC</name>
<dbReference type="AlphaFoldDB" id="A0A9P9YP92"/>
<feature type="region of interest" description="Disordered" evidence="1">
    <location>
        <begin position="28"/>
        <end position="74"/>
    </location>
</feature>
<feature type="compositionally biased region" description="Low complexity" evidence="1">
    <location>
        <begin position="34"/>
        <end position="52"/>
    </location>
</feature>
<evidence type="ECO:0000313" key="3">
    <source>
        <dbReference type="Proteomes" id="UP001059596"/>
    </source>
</evidence>
<dbReference type="Proteomes" id="UP001059596">
    <property type="component" value="Unassembled WGS sequence"/>
</dbReference>
<protein>
    <submittedName>
        <fullName evidence="2">Uncharacterized protein</fullName>
    </submittedName>
</protein>